<keyword evidence="2" id="KW-1185">Reference proteome</keyword>
<dbReference type="AlphaFoldDB" id="A0AAN9MV18"/>
<dbReference type="PANTHER" id="PTHR32387">
    <property type="entry name" value="WU:FJ29H11"/>
    <property type="match status" value="1"/>
</dbReference>
<reference evidence="1 2" key="1">
    <citation type="submission" date="2024-01" db="EMBL/GenBank/DDBJ databases">
        <title>The genomes of 5 underutilized Papilionoideae crops provide insights into root nodulation and disease resistanc.</title>
        <authorList>
            <person name="Jiang F."/>
        </authorList>
    </citation>
    <scope>NUCLEOTIDE SEQUENCE [LARGE SCALE GENOMIC DNA]</scope>
    <source>
        <strain evidence="1">LVBAO_FW01</strain>
        <tissue evidence="1">Leaves</tissue>
    </source>
</reference>
<dbReference type="InterPro" id="IPR052957">
    <property type="entry name" value="Auxin_embryo_med"/>
</dbReference>
<evidence type="ECO:0000313" key="1">
    <source>
        <dbReference type="EMBL" id="KAK7358687.1"/>
    </source>
</evidence>
<dbReference type="EMBL" id="JAYMYQ010000001">
    <property type="protein sequence ID" value="KAK7358687.1"/>
    <property type="molecule type" value="Genomic_DNA"/>
</dbReference>
<organism evidence="1 2">
    <name type="scientific">Canavalia gladiata</name>
    <name type="common">Sword bean</name>
    <name type="synonym">Dolichos gladiatus</name>
    <dbReference type="NCBI Taxonomy" id="3824"/>
    <lineage>
        <taxon>Eukaryota</taxon>
        <taxon>Viridiplantae</taxon>
        <taxon>Streptophyta</taxon>
        <taxon>Embryophyta</taxon>
        <taxon>Tracheophyta</taxon>
        <taxon>Spermatophyta</taxon>
        <taxon>Magnoliopsida</taxon>
        <taxon>eudicotyledons</taxon>
        <taxon>Gunneridae</taxon>
        <taxon>Pentapetalae</taxon>
        <taxon>rosids</taxon>
        <taxon>fabids</taxon>
        <taxon>Fabales</taxon>
        <taxon>Fabaceae</taxon>
        <taxon>Papilionoideae</taxon>
        <taxon>50 kb inversion clade</taxon>
        <taxon>NPAAA clade</taxon>
        <taxon>indigoferoid/millettioid clade</taxon>
        <taxon>Phaseoleae</taxon>
        <taxon>Canavalia</taxon>
    </lineage>
</organism>
<comment type="caution">
    <text evidence="1">The sequence shown here is derived from an EMBL/GenBank/DDBJ whole genome shotgun (WGS) entry which is preliminary data.</text>
</comment>
<evidence type="ECO:0000313" key="2">
    <source>
        <dbReference type="Proteomes" id="UP001367508"/>
    </source>
</evidence>
<name>A0AAN9MV18_CANGL</name>
<protein>
    <submittedName>
        <fullName evidence="1">Uncharacterized protein</fullName>
    </submittedName>
</protein>
<dbReference type="Proteomes" id="UP001367508">
    <property type="component" value="Unassembled WGS sequence"/>
</dbReference>
<proteinExistence type="predicted"/>
<gene>
    <name evidence="1" type="ORF">VNO77_00625</name>
</gene>
<dbReference type="PANTHER" id="PTHR32387:SF3">
    <property type="entry name" value="ATP_DNA BINDING PROTEIN"/>
    <property type="match status" value="1"/>
</dbReference>
<sequence length="217" mass="24978">MIKIVMICFFISIHKIVINLKFILTLLAGGKYSDVDINAEDNQYLEGVGPTLDFINFNKEKGLSPRNINSIYSVGRSTKKGNRIDGYIREKGKTSMLSLTHSVSEEENGDSEKECYYYMWKQKFPVRAENRVERRMDVEEWIVILAFPNQEQLRRGKSTPGIYAFLPTEMITSSPFIIQADFVLALSRATIMLDDKWNRGILESVPSALWKHSNHFL</sequence>
<accession>A0AAN9MV18</accession>